<keyword evidence="4" id="KW-1185">Reference proteome</keyword>
<evidence type="ECO:0000259" key="1">
    <source>
        <dbReference type="Pfam" id="PF00117"/>
    </source>
</evidence>
<dbReference type="GO" id="GO:0005634">
    <property type="term" value="C:nucleus"/>
    <property type="evidence" value="ECO:0007669"/>
    <property type="project" value="TreeGrafter"/>
</dbReference>
<dbReference type="SUPFAM" id="SSF52317">
    <property type="entry name" value="Class I glutamine amidotransferase-like"/>
    <property type="match status" value="1"/>
</dbReference>
<evidence type="ECO:0000313" key="2">
    <source>
        <dbReference type="EMBL" id="CCE83396.1"/>
    </source>
</evidence>
<dbReference type="EMBL" id="FO082048">
    <property type="protein sequence ID" value="CCE84427.1"/>
    <property type="molecule type" value="Genomic_DNA"/>
</dbReference>
<dbReference type="Gene3D" id="3.40.50.880">
    <property type="match status" value="1"/>
</dbReference>
<dbReference type="Proteomes" id="UP000005222">
    <property type="component" value="Chromosome L"/>
</dbReference>
<dbReference type="PANTHER" id="PTHR42695:SF5">
    <property type="entry name" value="GLUTAMINE AMIDOTRANSFERASE YLR126C-RELATED"/>
    <property type="match status" value="1"/>
</dbReference>
<reference evidence="2" key="1">
    <citation type="submission" date="2011-10" db="EMBL/GenBank/DDBJ databases">
        <authorList>
            <person name="Genoscope - CEA"/>
        </authorList>
    </citation>
    <scope>NUCLEOTIDE SEQUENCE</scope>
</reference>
<dbReference type="CDD" id="cd01741">
    <property type="entry name" value="GATase1_1"/>
    <property type="match status" value="1"/>
</dbReference>
<dbReference type="AlphaFoldDB" id="G8YA13"/>
<gene>
    <name evidence="2" type="primary">Piso0_003971</name>
    <name evidence="2" type="ORF">GNLVRS01_PISO0K06610g</name>
    <name evidence="3" type="ORF">GNLVRS01_PISO0L06611g</name>
</gene>
<dbReference type="InterPro" id="IPR044992">
    <property type="entry name" value="ChyE-like"/>
</dbReference>
<dbReference type="Pfam" id="PF00117">
    <property type="entry name" value="GATase"/>
    <property type="match status" value="1"/>
</dbReference>
<dbReference type="InterPro" id="IPR029062">
    <property type="entry name" value="Class_I_gatase-like"/>
</dbReference>
<dbReference type="InParanoid" id="G8YA13"/>
<evidence type="ECO:0000313" key="3">
    <source>
        <dbReference type="EMBL" id="CCE84427.1"/>
    </source>
</evidence>
<dbReference type="FunCoup" id="G8YA13">
    <property type="interactions" value="169"/>
</dbReference>
<dbReference type="InterPro" id="IPR017926">
    <property type="entry name" value="GATASE"/>
</dbReference>
<organism evidence="2 4">
    <name type="scientific">Pichia sorbitophila (strain ATCC MYA-4447 / BCRC 22081 / CBS 7064 / NBRC 10061 / NRRL Y-12695)</name>
    <name type="common">Hybrid yeast</name>
    <dbReference type="NCBI Taxonomy" id="559304"/>
    <lineage>
        <taxon>Eukaryota</taxon>
        <taxon>Fungi</taxon>
        <taxon>Dikarya</taxon>
        <taxon>Ascomycota</taxon>
        <taxon>Saccharomycotina</taxon>
        <taxon>Pichiomycetes</taxon>
        <taxon>Debaryomycetaceae</taxon>
        <taxon>Millerozyma</taxon>
    </lineage>
</organism>
<dbReference type="STRING" id="559304.G8YA13"/>
<feature type="domain" description="Glutamine amidotransferase" evidence="1">
    <location>
        <begin position="104"/>
        <end position="242"/>
    </location>
</feature>
<reference evidence="4" key="2">
    <citation type="journal article" date="2012" name="G3 (Bethesda)">
        <title>Pichia sorbitophila, an interspecies yeast hybrid reveals early steps of genome resolution following polyploidization.</title>
        <authorList>
            <person name="Leh Louis V."/>
            <person name="Despons L."/>
            <person name="Friedrich A."/>
            <person name="Martin T."/>
            <person name="Durrens P."/>
            <person name="Casaregola S."/>
            <person name="Neuveglise C."/>
            <person name="Fairhead C."/>
            <person name="Marck C."/>
            <person name="Cruz J.A."/>
            <person name="Straub M.L."/>
            <person name="Kugler V."/>
            <person name="Sacerdot C."/>
            <person name="Uzunov Z."/>
            <person name="Thierry A."/>
            <person name="Weiss S."/>
            <person name="Bleykasten C."/>
            <person name="De Montigny J."/>
            <person name="Jacques N."/>
            <person name="Jung P."/>
            <person name="Lemaire M."/>
            <person name="Mallet S."/>
            <person name="Morel G."/>
            <person name="Richard G.F."/>
            <person name="Sarkar A."/>
            <person name="Savel G."/>
            <person name="Schacherer J."/>
            <person name="Seret M.L."/>
            <person name="Talla E."/>
            <person name="Samson G."/>
            <person name="Jubin C."/>
            <person name="Poulain J."/>
            <person name="Vacherie B."/>
            <person name="Barbe V."/>
            <person name="Pelletier E."/>
            <person name="Sherman D.J."/>
            <person name="Westhof E."/>
            <person name="Weissenbach J."/>
            <person name="Baret P.V."/>
            <person name="Wincker P."/>
            <person name="Gaillardin C."/>
            <person name="Dujon B."/>
            <person name="Souciet J.L."/>
        </authorList>
    </citation>
    <scope>NUCLEOTIDE SEQUENCE [LARGE SCALE GENOMIC DNA]</scope>
    <source>
        <strain evidence="4">ATCC MYA-4447 / BCRC 22081 / CBS 7064 / NBRC 10061 / NRRL Y-12695</strain>
    </source>
</reference>
<dbReference type="HOGENOM" id="CLU_054974_0_2_1"/>
<proteinExistence type="predicted"/>
<dbReference type="PROSITE" id="PS51273">
    <property type="entry name" value="GATASE_TYPE_1"/>
    <property type="match status" value="1"/>
</dbReference>
<dbReference type="EMBL" id="FO082049">
    <property type="protein sequence ID" value="CCE83396.1"/>
    <property type="molecule type" value="Genomic_DNA"/>
</dbReference>
<evidence type="ECO:0000313" key="4">
    <source>
        <dbReference type="Proteomes" id="UP000005222"/>
    </source>
</evidence>
<dbReference type="PANTHER" id="PTHR42695">
    <property type="entry name" value="GLUTAMINE AMIDOTRANSFERASE YLR126C-RELATED"/>
    <property type="match status" value="1"/>
</dbReference>
<dbReference type="eggNOG" id="KOG3179">
    <property type="taxonomic scope" value="Eukaryota"/>
</dbReference>
<dbReference type="OMA" id="DCFRVID"/>
<accession>G8YA13</accession>
<dbReference type="OrthoDB" id="92161at2759"/>
<dbReference type="GO" id="GO:0005829">
    <property type="term" value="C:cytosol"/>
    <property type="evidence" value="ECO:0007669"/>
    <property type="project" value="TreeGrafter"/>
</dbReference>
<protein>
    <submittedName>
        <fullName evidence="2">Piso0_003971 protein</fullName>
    </submittedName>
</protein>
<dbReference type="Proteomes" id="UP000005222">
    <property type="component" value="Chromosome K"/>
</dbReference>
<sequence>MENESKHVAVLTCDTTFPGITEKYGDFGDNVIDMLEKSGTCKYPGRKYQVAFSEREAYEDELREVYVSLEEGISNGSVVGVVLSGSRSDAFAEGVQWIERLDRFLKAFLFVRDRFPIVGICFGHQIIAKNLGCKVGRNAPDIGWECGTSTISLNNDILNIENSPFTKTLNDENGCFIEHVNLVQMHQDVVFNLPPPDVAEKRKTTIKSIGSTNKCSIQGLVTDSGPLKILTFQGHPEFSTSECLDILDKTHKAGAISTNFYEKCIYNTGILNNQGSLIGQAIGIYLSSFDS</sequence>
<name>G8YA13_PICSO</name>